<name>A0A080ZZG0_PHYNI</name>
<evidence type="ECO:0000313" key="2">
    <source>
        <dbReference type="EMBL" id="ETO72021.1"/>
    </source>
</evidence>
<accession>A0A080ZZG0</accession>
<evidence type="ECO:0000313" key="3">
    <source>
        <dbReference type="Proteomes" id="UP000028582"/>
    </source>
</evidence>
<feature type="region of interest" description="Disordered" evidence="1">
    <location>
        <begin position="1"/>
        <end position="55"/>
    </location>
</feature>
<protein>
    <submittedName>
        <fullName evidence="2">Uncharacterized protein</fullName>
    </submittedName>
</protein>
<dbReference type="AlphaFoldDB" id="A0A080ZZG0"/>
<feature type="compositionally biased region" description="Polar residues" evidence="1">
    <location>
        <begin position="1"/>
        <end position="10"/>
    </location>
</feature>
<feature type="compositionally biased region" description="Basic and acidic residues" evidence="1">
    <location>
        <begin position="33"/>
        <end position="48"/>
    </location>
</feature>
<organism evidence="2 3">
    <name type="scientific">Phytophthora nicotianae P1976</name>
    <dbReference type="NCBI Taxonomy" id="1317066"/>
    <lineage>
        <taxon>Eukaryota</taxon>
        <taxon>Sar</taxon>
        <taxon>Stramenopiles</taxon>
        <taxon>Oomycota</taxon>
        <taxon>Peronosporomycetes</taxon>
        <taxon>Peronosporales</taxon>
        <taxon>Peronosporaceae</taxon>
        <taxon>Phytophthora</taxon>
    </lineage>
</organism>
<comment type="caution">
    <text evidence="2">The sequence shown here is derived from an EMBL/GenBank/DDBJ whole genome shotgun (WGS) entry which is preliminary data.</text>
</comment>
<reference evidence="2 3" key="1">
    <citation type="submission" date="2013-11" db="EMBL/GenBank/DDBJ databases">
        <title>The Genome Sequence of Phytophthora parasitica P1976.</title>
        <authorList>
            <consortium name="The Broad Institute Genomics Platform"/>
            <person name="Russ C."/>
            <person name="Tyler B."/>
            <person name="Panabieres F."/>
            <person name="Shan W."/>
            <person name="Tripathy S."/>
            <person name="Grunwald N."/>
            <person name="Machado M."/>
            <person name="Johnson C.S."/>
            <person name="Walker B."/>
            <person name="Young S."/>
            <person name="Zeng Q."/>
            <person name="Gargeya S."/>
            <person name="Fitzgerald M."/>
            <person name="Haas B."/>
            <person name="Abouelleil A."/>
            <person name="Allen A.W."/>
            <person name="Alvarado L."/>
            <person name="Arachchi H.M."/>
            <person name="Berlin A.M."/>
            <person name="Chapman S.B."/>
            <person name="Gainer-Dewar J."/>
            <person name="Goldberg J."/>
            <person name="Griggs A."/>
            <person name="Gujja S."/>
            <person name="Hansen M."/>
            <person name="Howarth C."/>
            <person name="Imamovic A."/>
            <person name="Ireland A."/>
            <person name="Larimer J."/>
            <person name="McCowan C."/>
            <person name="Murphy C."/>
            <person name="Pearson M."/>
            <person name="Poon T.W."/>
            <person name="Priest M."/>
            <person name="Roberts A."/>
            <person name="Saif S."/>
            <person name="Shea T."/>
            <person name="Sisk P."/>
            <person name="Sykes S."/>
            <person name="Wortman J."/>
            <person name="Nusbaum C."/>
            <person name="Birren B."/>
        </authorList>
    </citation>
    <scope>NUCLEOTIDE SEQUENCE [LARGE SCALE GENOMIC DNA]</scope>
    <source>
        <strain evidence="2 3">P1976</strain>
    </source>
</reference>
<gene>
    <name evidence="2" type="ORF">F444_11737</name>
</gene>
<dbReference type="Proteomes" id="UP000028582">
    <property type="component" value="Unassembled WGS sequence"/>
</dbReference>
<dbReference type="EMBL" id="ANJA01002116">
    <property type="protein sequence ID" value="ETO72021.1"/>
    <property type="molecule type" value="Genomic_DNA"/>
</dbReference>
<evidence type="ECO:0000256" key="1">
    <source>
        <dbReference type="SAM" id="MobiDB-lite"/>
    </source>
</evidence>
<sequence length="55" mass="6191">MYPKPSGQQQEDAKVAKQAHREDRASMAAAAKANKDRRGRDVQDESRPTPKKARK</sequence>
<feature type="compositionally biased region" description="Basic and acidic residues" evidence="1">
    <location>
        <begin position="11"/>
        <end position="25"/>
    </location>
</feature>
<proteinExistence type="predicted"/>